<dbReference type="GO" id="GO:0016405">
    <property type="term" value="F:CoA-ligase activity"/>
    <property type="evidence" value="ECO:0007669"/>
    <property type="project" value="TreeGrafter"/>
</dbReference>
<evidence type="ECO:0000259" key="5">
    <source>
        <dbReference type="Pfam" id="PF13193"/>
    </source>
</evidence>
<dbReference type="InterPro" id="IPR042099">
    <property type="entry name" value="ANL_N_sf"/>
</dbReference>
<dbReference type="PANTHER" id="PTHR24096">
    <property type="entry name" value="LONG-CHAIN-FATTY-ACID--COA LIGASE"/>
    <property type="match status" value="1"/>
</dbReference>
<proteinExistence type="inferred from homology"/>
<feature type="domain" description="AMP-binding enzyme C-terminal" evidence="5">
    <location>
        <begin position="452"/>
        <end position="531"/>
    </location>
</feature>
<keyword evidence="2" id="KW-0436">Ligase</keyword>
<dbReference type="AlphaFoldDB" id="A0A1E4TCM8"/>
<organism evidence="6 7">
    <name type="scientific">Tortispora caseinolytica NRRL Y-17796</name>
    <dbReference type="NCBI Taxonomy" id="767744"/>
    <lineage>
        <taxon>Eukaryota</taxon>
        <taxon>Fungi</taxon>
        <taxon>Dikarya</taxon>
        <taxon>Ascomycota</taxon>
        <taxon>Saccharomycotina</taxon>
        <taxon>Trigonopsidomycetes</taxon>
        <taxon>Trigonopsidales</taxon>
        <taxon>Trigonopsidaceae</taxon>
        <taxon>Tortispora</taxon>
    </lineage>
</organism>
<evidence type="ECO:0000256" key="1">
    <source>
        <dbReference type="ARBA" id="ARBA00006432"/>
    </source>
</evidence>
<evidence type="ECO:0000313" key="7">
    <source>
        <dbReference type="Proteomes" id="UP000095023"/>
    </source>
</evidence>
<keyword evidence="7" id="KW-1185">Reference proteome</keyword>
<dbReference type="Proteomes" id="UP000095023">
    <property type="component" value="Unassembled WGS sequence"/>
</dbReference>
<evidence type="ECO:0008006" key="8">
    <source>
        <dbReference type="Google" id="ProtNLM"/>
    </source>
</evidence>
<feature type="transmembrane region" description="Helical" evidence="3">
    <location>
        <begin position="86"/>
        <end position="107"/>
    </location>
</feature>
<dbReference type="OrthoDB" id="1700726at2759"/>
<keyword evidence="3" id="KW-0812">Transmembrane</keyword>
<keyword evidence="3" id="KW-1133">Transmembrane helix</keyword>
<gene>
    <name evidence="6" type="ORF">CANCADRAFT_140148</name>
</gene>
<evidence type="ECO:0000259" key="4">
    <source>
        <dbReference type="Pfam" id="PF00501"/>
    </source>
</evidence>
<evidence type="ECO:0000256" key="3">
    <source>
        <dbReference type="SAM" id="Phobius"/>
    </source>
</evidence>
<accession>A0A1E4TCM8</accession>
<reference evidence="7" key="1">
    <citation type="submission" date="2016-02" db="EMBL/GenBank/DDBJ databases">
        <title>Comparative genomics of biotechnologically important yeasts.</title>
        <authorList>
            <consortium name="DOE Joint Genome Institute"/>
            <person name="Riley R."/>
            <person name="Haridas S."/>
            <person name="Wolfe K.H."/>
            <person name="Lopes M.R."/>
            <person name="Hittinger C.T."/>
            <person name="Goker M."/>
            <person name="Salamov A."/>
            <person name="Wisecaver J."/>
            <person name="Long T.M."/>
            <person name="Aerts A.L."/>
            <person name="Barry K."/>
            <person name="Choi C."/>
            <person name="Clum A."/>
            <person name="Coughlan A.Y."/>
            <person name="Deshpande S."/>
            <person name="Douglass A.P."/>
            <person name="Hanson S.J."/>
            <person name="Klenk H.-P."/>
            <person name="Labutti K."/>
            <person name="Lapidus A."/>
            <person name="Lindquist E."/>
            <person name="Lipzen A."/>
            <person name="Meier-Kolthoff J.P."/>
            <person name="Ohm R.A."/>
            <person name="Otillar R.P."/>
            <person name="Pangilinan J."/>
            <person name="Peng Y."/>
            <person name="Rokas A."/>
            <person name="Rosa C.A."/>
            <person name="Scheuner C."/>
            <person name="Sibirny A.A."/>
            <person name="Slot J.C."/>
            <person name="Stielow J.B."/>
            <person name="Sun H."/>
            <person name="Kurtzman C.P."/>
            <person name="Blackwell M."/>
            <person name="Jeffries T.W."/>
            <person name="Grigoriev I.V."/>
        </authorList>
    </citation>
    <scope>NUCLEOTIDE SEQUENCE [LARGE SCALE GENOMIC DNA]</scope>
    <source>
        <strain evidence="7">NRRL Y-17796</strain>
    </source>
</reference>
<feature type="domain" description="AMP-dependent synthetase/ligase" evidence="4">
    <location>
        <begin position="31"/>
        <end position="401"/>
    </location>
</feature>
<dbReference type="Gene3D" id="3.30.300.30">
    <property type="match status" value="1"/>
</dbReference>
<dbReference type="InterPro" id="IPR000873">
    <property type="entry name" value="AMP-dep_synth/lig_dom"/>
</dbReference>
<dbReference type="PANTHER" id="PTHR24096:SF149">
    <property type="entry name" value="AMP-BINDING DOMAIN-CONTAINING PROTEIN-RELATED"/>
    <property type="match status" value="1"/>
</dbReference>
<dbReference type="EMBL" id="KV453843">
    <property type="protein sequence ID" value="ODV89504.1"/>
    <property type="molecule type" value="Genomic_DNA"/>
</dbReference>
<dbReference type="Pfam" id="PF00501">
    <property type="entry name" value="AMP-binding"/>
    <property type="match status" value="1"/>
</dbReference>
<evidence type="ECO:0000256" key="2">
    <source>
        <dbReference type="ARBA" id="ARBA00022598"/>
    </source>
</evidence>
<comment type="similarity">
    <text evidence="1">Belongs to the ATP-dependent AMP-binding enzyme family.</text>
</comment>
<dbReference type="Gene3D" id="3.40.50.12780">
    <property type="entry name" value="N-terminal domain of ligase-like"/>
    <property type="match status" value="1"/>
</dbReference>
<protein>
    <recommendedName>
        <fullName evidence="8">AMP-dependent synthetase/ligase domain-containing protein</fullName>
    </recommendedName>
</protein>
<name>A0A1E4TCM8_9ASCO</name>
<keyword evidence="3" id="KW-0472">Membrane</keyword>
<dbReference type="InterPro" id="IPR045851">
    <property type="entry name" value="AMP-bd_C_sf"/>
</dbReference>
<dbReference type="InterPro" id="IPR025110">
    <property type="entry name" value="AMP-bd_C"/>
</dbReference>
<evidence type="ECO:0000313" key="6">
    <source>
        <dbReference type="EMBL" id="ODV89504.1"/>
    </source>
</evidence>
<dbReference type="FunFam" id="3.30.300.30:FF:000007">
    <property type="entry name" value="4-coumarate--CoA ligase 2"/>
    <property type="match status" value="1"/>
</dbReference>
<dbReference type="Pfam" id="PF13193">
    <property type="entry name" value="AMP-binding_C"/>
    <property type="match status" value="1"/>
</dbReference>
<sequence length="555" mass="60987">MPEIIYESPEFSLLPPKINLAETILHRGLATPGHPLFIDPNTDKSYDIVALRHITGRVAHLLRSEYGIKKGDVVGVYSMNQALMTAMYLGCISIGAIVSPLAMTYVAGEVRHALITAGIKKLFAQKHLRSNVEGALSMGPADAEEETDRLTVTMKDVIDIDQFLLSADTPGPTVFPITLTVEELEEKPSFLCFSSGTTGKFKAVMLSQSNVASDVMMSVGIAPFMYNQQTQLMMLPQSHIFGLVMVLMCAPYTGCKVVVMQKFVLETYIDYIIKYGVTSLMTVPPVLVLLAKHPYVVEKRDEISKTLRSINSGAAPLSRQLADAVKRNLPNTTIIQGYGLTETAPTSHLTKLNRPDEKVSKVGFLMAHQQARLIDEDGNDVPKGHAGELCIRGPNVFLGYYRNPKANEAAFLPGRWFRTGDIAMVDEDNYWSIVDRAKELIKSKGHQVAPAELEDLLLSHPDVNDSAVIGIYNEDEATEYPRAYVVLKPGSAAAANPSIICDFVASKVARHKQLWGGVVVIDAIPKSVSGKILRRQLRERKGDKAFYSAKVKAKL</sequence>
<dbReference type="SUPFAM" id="SSF56801">
    <property type="entry name" value="Acetyl-CoA synthetase-like"/>
    <property type="match status" value="1"/>
</dbReference>